<dbReference type="Gene3D" id="1.10.357.140">
    <property type="entry name" value="UbiA prenyltransferase"/>
    <property type="match status" value="1"/>
</dbReference>
<evidence type="ECO:0000313" key="11">
    <source>
        <dbReference type="Proteomes" id="UP000474296"/>
    </source>
</evidence>
<dbReference type="GO" id="GO:0005886">
    <property type="term" value="C:plasma membrane"/>
    <property type="evidence" value="ECO:0007669"/>
    <property type="project" value="UniProtKB-SubCell"/>
</dbReference>
<evidence type="ECO:0000313" key="10">
    <source>
        <dbReference type="EMBL" id="NER16475.1"/>
    </source>
</evidence>
<reference evidence="10 11" key="1">
    <citation type="submission" date="2020-01" db="EMBL/GenBank/DDBJ databases">
        <title>Spongiivirga citrea KCTC 32990T.</title>
        <authorList>
            <person name="Wang G."/>
        </authorList>
    </citation>
    <scope>NUCLEOTIDE SEQUENCE [LARGE SCALE GENOMIC DNA]</scope>
    <source>
        <strain evidence="10 11">KCTC 32990</strain>
    </source>
</reference>
<sequence length="302" mass="33075">MSQSKTKAWLSAARLRTLPLSVSGIITGTALAYNEAFNSIVFVLAIITTILFQILSNFANDYGDGVKGTDNENRIGPKRAVQSGIISKAEMKKGVIITALFSLLAALSLIYSSFGIDYLLYILVFTVLAIVAIIAAIKYTVGDSAYGYNGLGDVFVFIFFGLVAVGGSYFLYTKRLDLIILFPATAIGLLSVAVLNLNNMRDEDSDRSSNKNTIVVKFGGRWARKFHLAIIGIAFVAISYYCWKTFDSIISLLPIIAFIPLAIHLIKIRKIQLNGDLDPELKKVALSTFLLSLLLMVKMIFS</sequence>
<dbReference type="CDD" id="cd13962">
    <property type="entry name" value="PT_UbiA_UBIAD1"/>
    <property type="match status" value="1"/>
</dbReference>
<comment type="function">
    <text evidence="8">Conversion of 1,4-dihydroxy-2-naphthoate (DHNA) to demethylmenaquinone (DMK).</text>
</comment>
<accession>A0A6M0CF57</accession>
<feature type="transmembrane region" description="Helical" evidence="8">
    <location>
        <begin position="94"/>
        <end position="112"/>
    </location>
</feature>
<keyword evidence="7 8" id="KW-0472">Membrane</keyword>
<comment type="caution">
    <text evidence="10">The sequence shown here is derived from an EMBL/GenBank/DDBJ whole genome shotgun (WGS) entry which is preliminary data.</text>
</comment>
<dbReference type="HAMAP" id="MF_01937">
    <property type="entry name" value="MenA_1"/>
    <property type="match status" value="1"/>
</dbReference>
<dbReference type="InterPro" id="IPR004657">
    <property type="entry name" value="MenA"/>
</dbReference>
<keyword evidence="2 8" id="KW-0474">Menaquinone biosynthesis</keyword>
<feature type="transmembrane region" description="Helical" evidence="8">
    <location>
        <begin position="249"/>
        <end position="268"/>
    </location>
</feature>
<feature type="transmembrane region" description="Helical" evidence="8">
    <location>
        <begin position="39"/>
        <end position="59"/>
    </location>
</feature>
<dbReference type="GO" id="GO:0046428">
    <property type="term" value="F:1,4-dihydroxy-2-naphthoate polyprenyltransferase activity"/>
    <property type="evidence" value="ECO:0007669"/>
    <property type="project" value="UniProtKB-UniRule"/>
</dbReference>
<feature type="transmembrane region" description="Helical" evidence="8">
    <location>
        <begin position="178"/>
        <end position="197"/>
    </location>
</feature>
<evidence type="ECO:0000256" key="1">
    <source>
        <dbReference type="ARBA" id="ARBA00004141"/>
    </source>
</evidence>
<name>A0A6M0CF57_9FLAO</name>
<dbReference type="RefSeq" id="WP_164029747.1">
    <property type="nucleotide sequence ID" value="NZ_JAABOQ010000002.1"/>
</dbReference>
<evidence type="ECO:0000256" key="2">
    <source>
        <dbReference type="ARBA" id="ARBA00022428"/>
    </source>
</evidence>
<evidence type="ECO:0000256" key="5">
    <source>
        <dbReference type="ARBA" id="ARBA00022692"/>
    </source>
</evidence>
<dbReference type="Pfam" id="PF01040">
    <property type="entry name" value="UbiA"/>
    <property type="match status" value="1"/>
</dbReference>
<evidence type="ECO:0000256" key="6">
    <source>
        <dbReference type="ARBA" id="ARBA00022989"/>
    </source>
</evidence>
<feature type="transmembrane region" description="Helical" evidence="8">
    <location>
        <begin position="284"/>
        <end position="301"/>
    </location>
</feature>
<evidence type="ECO:0000256" key="9">
    <source>
        <dbReference type="NCBIfam" id="TIGR00751"/>
    </source>
</evidence>
<dbReference type="PANTHER" id="PTHR13929:SF0">
    <property type="entry name" value="UBIA PRENYLTRANSFERASE DOMAIN-CONTAINING PROTEIN 1"/>
    <property type="match status" value="1"/>
</dbReference>
<evidence type="ECO:0000256" key="3">
    <source>
        <dbReference type="ARBA" id="ARBA00022475"/>
    </source>
</evidence>
<organism evidence="10 11">
    <name type="scientific">Spongiivirga citrea</name>
    <dbReference type="NCBI Taxonomy" id="1481457"/>
    <lineage>
        <taxon>Bacteria</taxon>
        <taxon>Pseudomonadati</taxon>
        <taxon>Bacteroidota</taxon>
        <taxon>Flavobacteriia</taxon>
        <taxon>Flavobacteriales</taxon>
        <taxon>Flavobacteriaceae</taxon>
        <taxon>Spongiivirga</taxon>
    </lineage>
</organism>
<dbReference type="PANTHER" id="PTHR13929">
    <property type="entry name" value="1,4-DIHYDROXY-2-NAPHTHOATE OCTAPRENYLTRANSFERASE"/>
    <property type="match status" value="1"/>
</dbReference>
<dbReference type="UniPathway" id="UPA00079">
    <property type="reaction ID" value="UER00168"/>
</dbReference>
<dbReference type="InterPro" id="IPR000537">
    <property type="entry name" value="UbiA_prenyltransferase"/>
</dbReference>
<evidence type="ECO:0000256" key="8">
    <source>
        <dbReference type="HAMAP-Rule" id="MF_01937"/>
    </source>
</evidence>
<keyword evidence="4 8" id="KW-0808">Transferase</keyword>
<protein>
    <recommendedName>
        <fullName evidence="8 9">1,4-dihydroxy-2-naphthoate octaprenyltransferase</fullName>
        <shortName evidence="8">DHNA-octaprenyltransferase</shortName>
        <ecNumber evidence="8 9">2.5.1.74</ecNumber>
    </recommendedName>
</protein>
<comment type="similarity">
    <text evidence="8">Belongs to the MenA family. Type 1 subfamily.</text>
</comment>
<dbReference type="InterPro" id="IPR044878">
    <property type="entry name" value="UbiA_sf"/>
</dbReference>
<dbReference type="GO" id="GO:0009234">
    <property type="term" value="P:menaquinone biosynthetic process"/>
    <property type="evidence" value="ECO:0007669"/>
    <property type="project" value="UniProtKB-UniRule"/>
</dbReference>
<proteinExistence type="inferred from homology"/>
<keyword evidence="6 8" id="KW-1133">Transmembrane helix</keyword>
<dbReference type="EMBL" id="JAABOQ010000002">
    <property type="protein sequence ID" value="NER16475.1"/>
    <property type="molecule type" value="Genomic_DNA"/>
</dbReference>
<keyword evidence="3 8" id="KW-1003">Cell membrane</keyword>
<feature type="transmembrane region" description="Helical" evidence="8">
    <location>
        <begin position="226"/>
        <end position="243"/>
    </location>
</feature>
<dbReference type="EC" id="2.5.1.74" evidence="8 9"/>
<dbReference type="GO" id="GO:0042371">
    <property type="term" value="P:vitamin K biosynthetic process"/>
    <property type="evidence" value="ECO:0007669"/>
    <property type="project" value="TreeGrafter"/>
</dbReference>
<gene>
    <name evidence="8 10" type="primary">menA</name>
    <name evidence="10" type="ORF">GWK10_04595</name>
</gene>
<dbReference type="InterPro" id="IPR026046">
    <property type="entry name" value="UBIAD1"/>
</dbReference>
<comment type="pathway">
    <text evidence="8">Quinol/quinone metabolism; menaquinone biosynthesis; menaquinol from 1,4-dihydroxy-2-naphthoate: step 1/2.</text>
</comment>
<feature type="transmembrane region" description="Helical" evidence="8">
    <location>
        <begin position="118"/>
        <end position="139"/>
    </location>
</feature>
<dbReference type="NCBIfam" id="TIGR00751">
    <property type="entry name" value="menA"/>
    <property type="match status" value="1"/>
</dbReference>
<comment type="catalytic activity">
    <reaction evidence="8">
        <text>an all-trans-polyprenyl diphosphate + 1,4-dihydroxy-2-naphthoate + H(+) = a 2-demethylmenaquinol + CO2 + diphosphate</text>
        <dbReference type="Rhea" id="RHEA:26478"/>
        <dbReference type="Rhea" id="RHEA-COMP:9563"/>
        <dbReference type="Rhea" id="RHEA-COMP:9564"/>
        <dbReference type="ChEBI" id="CHEBI:11173"/>
        <dbReference type="ChEBI" id="CHEBI:15378"/>
        <dbReference type="ChEBI" id="CHEBI:16526"/>
        <dbReference type="ChEBI" id="CHEBI:33019"/>
        <dbReference type="ChEBI" id="CHEBI:55437"/>
        <dbReference type="ChEBI" id="CHEBI:58914"/>
        <dbReference type="EC" id="2.5.1.74"/>
    </reaction>
</comment>
<dbReference type="Proteomes" id="UP000474296">
    <property type="component" value="Unassembled WGS sequence"/>
</dbReference>
<dbReference type="AlphaFoldDB" id="A0A6M0CF57"/>
<dbReference type="PIRSF" id="PIRSF005355">
    <property type="entry name" value="UBIAD1"/>
    <property type="match status" value="1"/>
</dbReference>
<keyword evidence="11" id="KW-1185">Reference proteome</keyword>
<keyword evidence="5 8" id="KW-0812">Transmembrane</keyword>
<comment type="subcellular location">
    <subcellularLocation>
        <location evidence="8">Cell membrane</location>
        <topology evidence="8">Multi-pass membrane protein</topology>
    </subcellularLocation>
    <subcellularLocation>
        <location evidence="1">Membrane</location>
        <topology evidence="1">Multi-pass membrane protein</topology>
    </subcellularLocation>
</comment>
<evidence type="ECO:0000256" key="4">
    <source>
        <dbReference type="ARBA" id="ARBA00022679"/>
    </source>
</evidence>
<feature type="transmembrane region" description="Helical" evidence="8">
    <location>
        <begin position="151"/>
        <end position="172"/>
    </location>
</feature>
<evidence type="ECO:0000256" key="7">
    <source>
        <dbReference type="ARBA" id="ARBA00023136"/>
    </source>
</evidence>